<protein>
    <submittedName>
        <fullName evidence="5">Glycosyl transferase</fullName>
    </submittedName>
</protein>
<dbReference type="InterPro" id="IPR028098">
    <property type="entry name" value="Glyco_trans_4-like_N"/>
</dbReference>
<keyword evidence="6" id="KW-1185">Reference proteome</keyword>
<dbReference type="EMBL" id="FUFA01000005">
    <property type="protein sequence ID" value="SPM36897.1"/>
    <property type="molecule type" value="Genomic_DNA"/>
</dbReference>
<proteinExistence type="predicted"/>
<evidence type="ECO:0000259" key="3">
    <source>
        <dbReference type="Pfam" id="PF00534"/>
    </source>
</evidence>
<dbReference type="SUPFAM" id="SSF53756">
    <property type="entry name" value="UDP-Glycosyltransferase/glycogen phosphorylase"/>
    <property type="match status" value="1"/>
</dbReference>
<dbReference type="OrthoDB" id="4562574at2"/>
<dbReference type="InterPro" id="IPR050194">
    <property type="entry name" value="Glycosyltransferase_grp1"/>
</dbReference>
<dbReference type="GO" id="GO:1901137">
    <property type="term" value="P:carbohydrate derivative biosynthetic process"/>
    <property type="evidence" value="ECO:0007669"/>
    <property type="project" value="UniProtKB-ARBA"/>
</dbReference>
<gene>
    <name evidence="5" type="ORF">MRAB57_4738</name>
</gene>
<dbReference type="Proteomes" id="UP000240988">
    <property type="component" value="Unassembled WGS sequence"/>
</dbReference>
<dbReference type="Pfam" id="PF13439">
    <property type="entry name" value="Glyco_transf_4"/>
    <property type="match status" value="1"/>
</dbReference>
<dbReference type="Pfam" id="PF00534">
    <property type="entry name" value="Glycos_transf_1"/>
    <property type="match status" value="1"/>
</dbReference>
<dbReference type="GO" id="GO:1903509">
    <property type="term" value="P:liposaccharide metabolic process"/>
    <property type="evidence" value="ECO:0007669"/>
    <property type="project" value="UniProtKB-ARBA"/>
</dbReference>
<dbReference type="RefSeq" id="WP_077089504.1">
    <property type="nucleotide sequence ID" value="NZ_LT721901.1"/>
</dbReference>
<accession>A0A2U3NZI8</accession>
<evidence type="ECO:0000259" key="4">
    <source>
        <dbReference type="Pfam" id="PF13439"/>
    </source>
</evidence>
<keyword evidence="2 5" id="KW-0808">Transferase</keyword>
<sequence>MHVALFTDLHPATFGGAQISVVTQRRALEQLGHKVTVFTPPLANSTDADPSLVELKPVPVIARLARLLGRYDDYVFIWPSKANRALIDKAFLAGEPIDIVHTQGDLGVAIAGTEAARRHGIPVVQTKHTRYDAYFEQAATAPLLLAKVVSKMQKPYLAEEFSFVPTEESTIARLAWRFMVAHAQAVDHTIVPTNHFAHTLAERGVNRPMSIISNGIDDEVIDRAITAEIVRSPDNEPLRLIWCGRLSSEKRILAAIEAVSRVENCTLDICGAGVLEASVKTAIESGGLATRIRMRGRLDHEECLKAMRSSDALLFTSYGFDTQGLVLLEAAAMSLPTIYCDPALGETVPKGSGILTADPSPAALAAAIEKVAKNRDELRRMTGIVTAHRDIPRQSRQTEKIIEIYGSLVDRVTV</sequence>
<dbReference type="PANTHER" id="PTHR45947:SF3">
    <property type="entry name" value="SULFOQUINOVOSYL TRANSFERASE SQD2"/>
    <property type="match status" value="1"/>
</dbReference>
<reference evidence="5 6" key="1">
    <citation type="submission" date="2017-01" db="EMBL/GenBank/DDBJ databases">
        <authorList>
            <consortium name="Urmite Genomes"/>
        </authorList>
    </citation>
    <scope>NUCLEOTIDE SEQUENCE [LARGE SCALE GENOMIC DNA]</scope>
    <source>
        <strain evidence="5 6">AB57</strain>
    </source>
</reference>
<evidence type="ECO:0000313" key="5">
    <source>
        <dbReference type="EMBL" id="SPM36897.1"/>
    </source>
</evidence>
<dbReference type="InterPro" id="IPR001296">
    <property type="entry name" value="Glyco_trans_1"/>
</dbReference>
<dbReference type="GO" id="GO:0016757">
    <property type="term" value="F:glycosyltransferase activity"/>
    <property type="evidence" value="ECO:0007669"/>
    <property type="project" value="UniProtKB-KW"/>
</dbReference>
<feature type="domain" description="Glycosyl transferase family 1" evidence="3">
    <location>
        <begin position="235"/>
        <end position="381"/>
    </location>
</feature>
<organism evidence="5 6">
    <name type="scientific">Mycobacterium rhizamassiliense</name>
    <dbReference type="NCBI Taxonomy" id="1841860"/>
    <lineage>
        <taxon>Bacteria</taxon>
        <taxon>Bacillati</taxon>
        <taxon>Actinomycetota</taxon>
        <taxon>Actinomycetes</taxon>
        <taxon>Mycobacteriales</taxon>
        <taxon>Mycobacteriaceae</taxon>
        <taxon>Mycobacterium</taxon>
    </lineage>
</organism>
<evidence type="ECO:0000313" key="6">
    <source>
        <dbReference type="Proteomes" id="UP000240988"/>
    </source>
</evidence>
<dbReference type="GO" id="GO:0008610">
    <property type="term" value="P:lipid biosynthetic process"/>
    <property type="evidence" value="ECO:0007669"/>
    <property type="project" value="UniProtKB-ARBA"/>
</dbReference>
<keyword evidence="1" id="KW-0328">Glycosyltransferase</keyword>
<evidence type="ECO:0000256" key="2">
    <source>
        <dbReference type="ARBA" id="ARBA00022679"/>
    </source>
</evidence>
<dbReference type="PANTHER" id="PTHR45947">
    <property type="entry name" value="SULFOQUINOVOSYL TRANSFERASE SQD2"/>
    <property type="match status" value="1"/>
</dbReference>
<dbReference type="AlphaFoldDB" id="A0A2U3NZI8"/>
<name>A0A2U3NZI8_9MYCO</name>
<dbReference type="Gene3D" id="3.40.50.2000">
    <property type="entry name" value="Glycogen Phosphorylase B"/>
    <property type="match status" value="2"/>
</dbReference>
<dbReference type="STRING" id="1841860.GCA_900157375_04741"/>
<feature type="domain" description="Glycosyltransferase subfamily 4-like N-terminal" evidence="4">
    <location>
        <begin position="14"/>
        <end position="219"/>
    </location>
</feature>
<evidence type="ECO:0000256" key="1">
    <source>
        <dbReference type="ARBA" id="ARBA00022676"/>
    </source>
</evidence>